<evidence type="ECO:0000313" key="3">
    <source>
        <dbReference type="Proteomes" id="UP001291926"/>
    </source>
</evidence>
<keyword evidence="3" id="KW-1185">Reference proteome</keyword>
<comment type="caution">
    <text evidence="2">The sequence shown here is derived from an EMBL/GenBank/DDBJ whole genome shotgun (WGS) entry which is preliminary data.</text>
</comment>
<evidence type="ECO:0000313" key="2">
    <source>
        <dbReference type="EMBL" id="KAK4482169.1"/>
    </source>
</evidence>
<feature type="region of interest" description="Disordered" evidence="1">
    <location>
        <begin position="39"/>
        <end position="66"/>
    </location>
</feature>
<reference evidence="2 3" key="1">
    <citation type="journal article" date="2023" name="bioRxiv">
        <title>Genome report: Whole genome sequence and annotation of Penstemon davidsonii.</title>
        <authorList>
            <person name="Ostevik K.L."/>
            <person name="Alabady M."/>
            <person name="Zhang M."/>
            <person name="Rausher M.D."/>
        </authorList>
    </citation>
    <scope>NUCLEOTIDE SEQUENCE [LARGE SCALE GENOMIC DNA]</scope>
    <source>
        <strain evidence="2">DNT005</strain>
        <tissue evidence="2">Whole leaf</tissue>
    </source>
</reference>
<dbReference type="PANTHER" id="PTHR33509:SF5">
    <property type="entry name" value="PROTEIN SENESCENCE-ASSOCIATED GENE 21, MITOCHONDRIAL"/>
    <property type="match status" value="1"/>
</dbReference>
<name>A0ABR0CYN7_9LAMI</name>
<dbReference type="PANTHER" id="PTHR33509">
    <property type="entry name" value="LATE EMBRYOGENIS ABUNDANT PROTEIN 2-RELATED"/>
    <property type="match status" value="1"/>
</dbReference>
<accession>A0ABR0CYN7</accession>
<sequence length="99" mass="10916">MARSFSSAKTVSAFIAHEISAVVTRRGYAAASQAGVRNGAPNLMMKKGGSEESTKTPWVPDPVTGYYRPENHSKEIDAADLREMLLKNKTRQQQINSNY</sequence>
<dbReference type="InterPro" id="IPR004926">
    <property type="entry name" value="LEA_3a"/>
</dbReference>
<dbReference type="EMBL" id="JAYDYQ010002534">
    <property type="protein sequence ID" value="KAK4482169.1"/>
    <property type="molecule type" value="Genomic_DNA"/>
</dbReference>
<gene>
    <name evidence="2" type="ORF">RD792_009310</name>
</gene>
<dbReference type="Pfam" id="PF03242">
    <property type="entry name" value="LEA_3a"/>
    <property type="match status" value="1"/>
</dbReference>
<protein>
    <submittedName>
        <fullName evidence="2">Uncharacterized protein</fullName>
    </submittedName>
</protein>
<evidence type="ECO:0000256" key="1">
    <source>
        <dbReference type="SAM" id="MobiDB-lite"/>
    </source>
</evidence>
<proteinExistence type="predicted"/>
<dbReference type="Proteomes" id="UP001291926">
    <property type="component" value="Unassembled WGS sequence"/>
</dbReference>
<organism evidence="2 3">
    <name type="scientific">Penstemon davidsonii</name>
    <dbReference type="NCBI Taxonomy" id="160366"/>
    <lineage>
        <taxon>Eukaryota</taxon>
        <taxon>Viridiplantae</taxon>
        <taxon>Streptophyta</taxon>
        <taxon>Embryophyta</taxon>
        <taxon>Tracheophyta</taxon>
        <taxon>Spermatophyta</taxon>
        <taxon>Magnoliopsida</taxon>
        <taxon>eudicotyledons</taxon>
        <taxon>Gunneridae</taxon>
        <taxon>Pentapetalae</taxon>
        <taxon>asterids</taxon>
        <taxon>lamiids</taxon>
        <taxon>Lamiales</taxon>
        <taxon>Plantaginaceae</taxon>
        <taxon>Cheloneae</taxon>
        <taxon>Penstemon</taxon>
    </lineage>
</organism>